<dbReference type="InterPro" id="IPR028098">
    <property type="entry name" value="Glyco_trans_4-like_N"/>
</dbReference>
<name>A0A1F7I4Z0_9BACT</name>
<dbReference type="InterPro" id="IPR001296">
    <property type="entry name" value="Glyco_trans_1"/>
</dbReference>
<accession>A0A1F7I4Z0</accession>
<dbReference type="PANTHER" id="PTHR46401:SF2">
    <property type="entry name" value="GLYCOSYLTRANSFERASE WBBK-RELATED"/>
    <property type="match status" value="1"/>
</dbReference>
<gene>
    <name evidence="4" type="ORF">A3F03_01950</name>
</gene>
<comment type="caution">
    <text evidence="4">The sequence shown here is derived from an EMBL/GenBank/DDBJ whole genome shotgun (WGS) entry which is preliminary data.</text>
</comment>
<keyword evidence="1" id="KW-0808">Transferase</keyword>
<sequence length="378" mass="43197">MKRIGIDARLYNETGVGVYIRNLLHYLDELPPSDMQFYVYVLDTKKVNVDFKSKSFIIRPTTSRWHSLAEQVSFCQQLYQDNLDLMHFTYFSYPVLYGRPFIATVHDVTPLLFKTGRASTLQPLIYEFKHLVFKFVLSSQIKNATKIITPTESVKKQLTAIYGKKIGAKITVTGEGVDYQLVKATSSNHQLPKSSNLTPKPFLLYVGNFYPHKNVERLIVAFKALTIRPDLQLVLVGPKNYFSERLRAQTKNPRVHFYLKTSLEERIGFYQQASALINPSLSEGFGLPIIEAVYFNLPILASNLPAFKELLGDKFTAFDPKSKENMREKIVAFIKNPPQVDYSGILEKYSFSKMTKVIVSEYKKLLMSISSPEGLVKC</sequence>
<dbReference type="Gene3D" id="3.40.50.2000">
    <property type="entry name" value="Glycogen Phosphorylase B"/>
    <property type="match status" value="2"/>
</dbReference>
<evidence type="ECO:0000256" key="1">
    <source>
        <dbReference type="ARBA" id="ARBA00022679"/>
    </source>
</evidence>
<organism evidence="4 5">
    <name type="scientific">Candidatus Roizmanbacteria bacterium RIFCSPHIGHO2_12_FULL_41_11</name>
    <dbReference type="NCBI Taxonomy" id="1802052"/>
    <lineage>
        <taxon>Bacteria</taxon>
        <taxon>Candidatus Roizmaniibacteriota</taxon>
    </lineage>
</organism>
<dbReference type="PANTHER" id="PTHR46401">
    <property type="entry name" value="GLYCOSYLTRANSFERASE WBBK-RELATED"/>
    <property type="match status" value="1"/>
</dbReference>
<reference evidence="4 5" key="1">
    <citation type="journal article" date="2016" name="Nat. Commun.">
        <title>Thousands of microbial genomes shed light on interconnected biogeochemical processes in an aquifer system.</title>
        <authorList>
            <person name="Anantharaman K."/>
            <person name="Brown C.T."/>
            <person name="Hug L.A."/>
            <person name="Sharon I."/>
            <person name="Castelle C.J."/>
            <person name="Probst A.J."/>
            <person name="Thomas B.C."/>
            <person name="Singh A."/>
            <person name="Wilkins M.J."/>
            <person name="Karaoz U."/>
            <person name="Brodie E.L."/>
            <person name="Williams K.H."/>
            <person name="Hubbard S.S."/>
            <person name="Banfield J.F."/>
        </authorList>
    </citation>
    <scope>NUCLEOTIDE SEQUENCE [LARGE SCALE GENOMIC DNA]</scope>
</reference>
<evidence type="ECO:0000259" key="2">
    <source>
        <dbReference type="Pfam" id="PF00534"/>
    </source>
</evidence>
<protein>
    <recommendedName>
        <fullName evidence="6">Glycosyl transferase family 1 domain-containing protein</fullName>
    </recommendedName>
</protein>
<evidence type="ECO:0008006" key="6">
    <source>
        <dbReference type="Google" id="ProtNLM"/>
    </source>
</evidence>
<feature type="domain" description="Glycosyltransferase subfamily 4-like N-terminal" evidence="3">
    <location>
        <begin position="15"/>
        <end position="179"/>
    </location>
</feature>
<dbReference type="Pfam" id="PF00534">
    <property type="entry name" value="Glycos_transf_1"/>
    <property type="match status" value="1"/>
</dbReference>
<dbReference type="GO" id="GO:0016757">
    <property type="term" value="F:glycosyltransferase activity"/>
    <property type="evidence" value="ECO:0007669"/>
    <property type="project" value="InterPro"/>
</dbReference>
<dbReference type="SUPFAM" id="SSF53756">
    <property type="entry name" value="UDP-Glycosyltransferase/glycogen phosphorylase"/>
    <property type="match status" value="1"/>
</dbReference>
<dbReference type="AlphaFoldDB" id="A0A1F7I4Z0"/>
<proteinExistence type="predicted"/>
<dbReference type="Proteomes" id="UP000176803">
    <property type="component" value="Unassembled WGS sequence"/>
</dbReference>
<dbReference type="GO" id="GO:0009103">
    <property type="term" value="P:lipopolysaccharide biosynthetic process"/>
    <property type="evidence" value="ECO:0007669"/>
    <property type="project" value="TreeGrafter"/>
</dbReference>
<dbReference type="CDD" id="cd03809">
    <property type="entry name" value="GT4_MtfB-like"/>
    <property type="match status" value="1"/>
</dbReference>
<feature type="domain" description="Glycosyl transferase family 1" evidence="2">
    <location>
        <begin position="194"/>
        <end position="339"/>
    </location>
</feature>
<evidence type="ECO:0000259" key="3">
    <source>
        <dbReference type="Pfam" id="PF13439"/>
    </source>
</evidence>
<dbReference type="EMBL" id="MGAC01000017">
    <property type="protein sequence ID" value="OGK38312.1"/>
    <property type="molecule type" value="Genomic_DNA"/>
</dbReference>
<evidence type="ECO:0000313" key="5">
    <source>
        <dbReference type="Proteomes" id="UP000176803"/>
    </source>
</evidence>
<evidence type="ECO:0000313" key="4">
    <source>
        <dbReference type="EMBL" id="OGK38312.1"/>
    </source>
</evidence>
<dbReference type="Pfam" id="PF13439">
    <property type="entry name" value="Glyco_transf_4"/>
    <property type="match status" value="1"/>
</dbReference>